<dbReference type="EMBL" id="MPJW01000085">
    <property type="protein sequence ID" value="OLU41436.1"/>
    <property type="molecule type" value="Genomic_DNA"/>
</dbReference>
<keyword evidence="1" id="KW-0812">Transmembrane</keyword>
<dbReference type="RefSeq" id="WP_075818326.1">
    <property type="nucleotide sequence ID" value="NZ_CAQPUY010000046.1"/>
</dbReference>
<keyword evidence="1" id="KW-0472">Membrane</keyword>
<organism evidence="2 3">
    <name type="scientific">Ileibacterium valens</name>
    <dbReference type="NCBI Taxonomy" id="1862668"/>
    <lineage>
        <taxon>Bacteria</taxon>
        <taxon>Bacillati</taxon>
        <taxon>Bacillota</taxon>
        <taxon>Erysipelotrichia</taxon>
        <taxon>Erysipelotrichales</taxon>
        <taxon>Erysipelotrichaceae</taxon>
        <taxon>Ileibacterium</taxon>
    </lineage>
</organism>
<proteinExistence type="predicted"/>
<feature type="transmembrane region" description="Helical" evidence="1">
    <location>
        <begin position="7"/>
        <end position="31"/>
    </location>
</feature>
<reference evidence="2 3" key="1">
    <citation type="submission" date="2016-11" db="EMBL/GenBank/DDBJ databases">
        <title>Description of two novel members of the family Erysipelotrichaceae: Ileibacterium lipovorans gen. nov., sp. nov. and Dubosiella newyorkensis, gen. nov., sp. nov.</title>
        <authorList>
            <person name="Cox L.M."/>
            <person name="Sohn J."/>
            <person name="Tyrrell K.L."/>
            <person name="Citron D.M."/>
            <person name="Lawson P.A."/>
            <person name="Patel N.B."/>
            <person name="Iizumi T."/>
            <person name="Perez-Perez G.I."/>
            <person name="Goldstein E.J."/>
            <person name="Blaser M.J."/>
        </authorList>
    </citation>
    <scope>NUCLEOTIDE SEQUENCE [LARGE SCALE GENOMIC DNA]</scope>
    <source>
        <strain evidence="2 3">NYU-BL-A3</strain>
    </source>
</reference>
<gene>
    <name evidence="2" type="ORF">BO222_03320</name>
</gene>
<comment type="caution">
    <text evidence="2">The sequence shown here is derived from an EMBL/GenBank/DDBJ whole genome shotgun (WGS) entry which is preliminary data.</text>
</comment>
<keyword evidence="3" id="KW-1185">Reference proteome</keyword>
<name>A0A1U7NHM4_9FIRM</name>
<evidence type="ECO:0000313" key="2">
    <source>
        <dbReference type="EMBL" id="OLU41436.1"/>
    </source>
</evidence>
<accession>A0A1U7NHM4</accession>
<evidence type="ECO:0008006" key="4">
    <source>
        <dbReference type="Google" id="ProtNLM"/>
    </source>
</evidence>
<evidence type="ECO:0000256" key="1">
    <source>
        <dbReference type="SAM" id="Phobius"/>
    </source>
</evidence>
<dbReference type="Proteomes" id="UP000186341">
    <property type="component" value="Unassembled WGS sequence"/>
</dbReference>
<dbReference type="AlphaFoldDB" id="A0A1U7NHM4"/>
<sequence length="162" mass="17913">MYISFDLLIKIGQVIMIVAACAVLIYLALVFKHLIDTVKETTKTLEVLQRDLEKLESPLETVDAVSKTVDELQASVKKTATSALGVMDDSISHFKERLNKPKASRNMNSFSPSAADVNEEDNSNAEFVPIADLNKQAAQNEVKNEEAGETEIIVIEDDETKE</sequence>
<dbReference type="Gene3D" id="1.20.1480.30">
    <property type="entry name" value="Designed four-helix bundle protein"/>
    <property type="match status" value="1"/>
</dbReference>
<evidence type="ECO:0000313" key="3">
    <source>
        <dbReference type="Proteomes" id="UP000186341"/>
    </source>
</evidence>
<protein>
    <recommendedName>
        <fullName evidence="4">DUF948 domain-containing protein</fullName>
    </recommendedName>
</protein>
<keyword evidence="1" id="KW-1133">Transmembrane helix</keyword>